<evidence type="ECO:0000313" key="3">
    <source>
        <dbReference type="Proteomes" id="UP001589818"/>
    </source>
</evidence>
<dbReference type="Pfam" id="PF13524">
    <property type="entry name" value="Glyco_trans_1_2"/>
    <property type="match status" value="1"/>
</dbReference>
<accession>A0ABV6J945</accession>
<proteinExistence type="predicted"/>
<feature type="domain" description="Spore protein YkvP/CgeB glycosyl transferase-like" evidence="1">
    <location>
        <begin position="186"/>
        <end position="303"/>
    </location>
</feature>
<evidence type="ECO:0000259" key="1">
    <source>
        <dbReference type="Pfam" id="PF13524"/>
    </source>
</evidence>
<reference evidence="2 3" key="1">
    <citation type="submission" date="2024-09" db="EMBL/GenBank/DDBJ databases">
        <authorList>
            <person name="Sun Q."/>
            <person name="Mori K."/>
        </authorList>
    </citation>
    <scope>NUCLEOTIDE SEQUENCE [LARGE SCALE GENOMIC DNA]</scope>
    <source>
        <strain evidence="2 3">CCM 4839</strain>
    </source>
</reference>
<organism evidence="2 3">
    <name type="scientific">Paenibacillus mendelii</name>
    <dbReference type="NCBI Taxonomy" id="206163"/>
    <lineage>
        <taxon>Bacteria</taxon>
        <taxon>Bacillati</taxon>
        <taxon>Bacillota</taxon>
        <taxon>Bacilli</taxon>
        <taxon>Bacillales</taxon>
        <taxon>Paenibacillaceae</taxon>
        <taxon>Paenibacillus</taxon>
    </lineage>
</organism>
<dbReference type="Proteomes" id="UP001589818">
    <property type="component" value="Unassembled WGS sequence"/>
</dbReference>
<sequence>MKDRKLKILYFTGDQTHYVKENWEYFKSELSKLPNVRVAYVSKSGPIDEIMKEIGFTPDFIFFDDMKQTKSLVITGLDNIGIPKGVLAVDLHGNPGFGQFVTNNKIDLIFSIYRDAFYRFYPEFVKKLVWFPHHVYTPIFKYYGLDRRIDYLLMGAVSKAHYPLRATIAREMAGVKGFVRHNHPGYQYFSSKDRNTALIGKRYAKEINRAKVFFTDSCVHDYPIAKYYEVTACKTLLLASGSQELRDLGFIHKETFVQIDVKDYYEKARYYLKRKDKRREIADRGYRMTRAHHTTEIRVRQFVACIRRYLGWDRKLDQHSKAPMWVRLYEETSLGL</sequence>
<dbReference type="EC" id="2.4.-.-" evidence="2"/>
<keyword evidence="3" id="KW-1185">Reference proteome</keyword>
<dbReference type="RefSeq" id="WP_204819472.1">
    <property type="nucleotide sequence ID" value="NZ_JANHOF010000003.1"/>
</dbReference>
<protein>
    <submittedName>
        <fullName evidence="2">Glycosyltransferase</fullName>
        <ecNumber evidence="2">2.4.-.-</ecNumber>
    </submittedName>
</protein>
<name>A0ABV6J945_9BACL</name>
<dbReference type="EMBL" id="JBHLVF010000017">
    <property type="protein sequence ID" value="MFC0392376.1"/>
    <property type="molecule type" value="Genomic_DNA"/>
</dbReference>
<comment type="caution">
    <text evidence="2">The sequence shown here is derived from an EMBL/GenBank/DDBJ whole genome shotgun (WGS) entry which is preliminary data.</text>
</comment>
<gene>
    <name evidence="2" type="ORF">ACFFJ8_13465</name>
</gene>
<dbReference type="InterPro" id="IPR055259">
    <property type="entry name" value="YkvP/CgeB_Glyco_trans-like"/>
</dbReference>
<keyword evidence="2" id="KW-0328">Glycosyltransferase</keyword>
<dbReference type="GO" id="GO:0016757">
    <property type="term" value="F:glycosyltransferase activity"/>
    <property type="evidence" value="ECO:0007669"/>
    <property type="project" value="UniProtKB-KW"/>
</dbReference>
<evidence type="ECO:0000313" key="2">
    <source>
        <dbReference type="EMBL" id="MFC0392376.1"/>
    </source>
</evidence>
<keyword evidence="2" id="KW-0808">Transferase</keyword>